<evidence type="ECO:0000313" key="9">
    <source>
        <dbReference type="EMBL" id="TKJ40833.1"/>
    </source>
</evidence>
<evidence type="ECO:0000256" key="3">
    <source>
        <dbReference type="ARBA" id="ARBA00022490"/>
    </source>
</evidence>
<accession>A0A532V0T9</accession>
<dbReference type="Gene3D" id="2.60.40.3880">
    <property type="match status" value="1"/>
</dbReference>
<organism evidence="9 10">
    <name type="scientific">candidate division LCP-89 bacterium B3_LCP</name>
    <dbReference type="NCBI Taxonomy" id="2012998"/>
    <lineage>
        <taxon>Bacteria</taxon>
        <taxon>Pseudomonadati</taxon>
        <taxon>Bacteria division LCP-89</taxon>
    </lineage>
</organism>
<comment type="caution">
    <text evidence="9">The sequence shown here is derived from an EMBL/GenBank/DDBJ whole genome shotgun (WGS) entry which is preliminary data.</text>
</comment>
<keyword evidence="4" id="KW-0969">Cilium</keyword>
<dbReference type="EMBL" id="NJBN01000004">
    <property type="protein sequence ID" value="TKJ40833.1"/>
    <property type="molecule type" value="Genomic_DNA"/>
</dbReference>
<evidence type="ECO:0000313" key="10">
    <source>
        <dbReference type="Proteomes" id="UP000319619"/>
    </source>
</evidence>
<evidence type="ECO:0000259" key="8">
    <source>
        <dbReference type="Pfam" id="PF22544"/>
    </source>
</evidence>
<dbReference type="Pfam" id="PF18962">
    <property type="entry name" value="Por_Secre_tail"/>
    <property type="match status" value="1"/>
</dbReference>
<feature type="domain" description="HYDIN/VesB/CFA65-like Ig-like" evidence="8">
    <location>
        <begin position="411"/>
        <end position="481"/>
    </location>
</feature>
<evidence type="ECO:0000256" key="1">
    <source>
        <dbReference type="ARBA" id="ARBA00004138"/>
    </source>
</evidence>
<comment type="subcellular location">
    <subcellularLocation>
        <location evidence="1">Cell projection</location>
        <location evidence="1">Cilium</location>
    </subcellularLocation>
    <subcellularLocation>
        <location evidence="2">Cytoplasm</location>
    </subcellularLocation>
</comment>
<keyword evidence="6" id="KW-0732">Signal</keyword>
<dbReference type="InterPro" id="IPR011050">
    <property type="entry name" value="Pectin_lyase_fold/virulence"/>
</dbReference>
<dbReference type="AlphaFoldDB" id="A0A532V0T9"/>
<dbReference type="Proteomes" id="UP000319619">
    <property type="component" value="Unassembled WGS sequence"/>
</dbReference>
<gene>
    <name evidence="9" type="ORF">CEE37_07680</name>
</gene>
<proteinExistence type="predicted"/>
<feature type="chain" id="PRO_5022042105" evidence="6">
    <location>
        <begin position="21"/>
        <end position="736"/>
    </location>
</feature>
<feature type="domain" description="Secretion system C-terminal sorting" evidence="7">
    <location>
        <begin position="659"/>
        <end position="731"/>
    </location>
</feature>
<sequence>MNNTRLILLAVFVITSSGLATDISGPVSGTWDPSGNPYNLVGDTWIPAGETLTIMPGVDVDWVDTWTEFRAAGRLEVLGTPPMRVDMTVTPENYLHLVLEGSDIDTDSLVNFDLLGRISLSGSGHSICEMDQYCANIAGELSIVAISGENGSAENILVSSCEIRVYCATSYPVVSANAFAISNLGGIIETCVLQSFATNSNYSVGSMAYAFGLYECNTQIESNTIYSKSDNSPGGSPWFLASHASGIYKCTGLKENNFIYSWTLGTHRMPSGIYDYPINSGNVINNTIHLEGSSSSAVGIKNGGGTILNNIIYYEEWEGYGIEWDITNTIEVRYNTLWGFNEYFDPATPPTTDGNRIEDPQFDLITGFLLPTSHCINQGHPDPMYNDPDGSRNDRGWMPFDPGNGANLVASQNSLDFGLVTVGSYEEITVTFINLGQSSGEIETVGGFVPEFSLMSGVPSGLIAPGDSVQVTVRFTPGVQDSIYYDEMAFNGAAIPIYHLECIGEGVPSDLEIVLTPVSLPIVIPASGGSFDYNIEVSNLGLDTVTCDVWCNVLLPDGSLYGPLVGPASITVQPGSSLNRDRTQNVPTNAPAGTYTYQGWIGAHPTDPWDSDSFELEKLTTGDGELIDQWFCFGEPFDDVNWEYAPVIPAGQAIVKNHPNPFNPTTTINFALPEAGQVNLIVYDLSGRHVAELVNGWRDAGMHEVTFDGSGLASGMYIYRLKAGEFTASGKMMLLK</sequence>
<dbReference type="NCBIfam" id="TIGR04183">
    <property type="entry name" value="Por_Secre_tail"/>
    <property type="match status" value="1"/>
</dbReference>
<dbReference type="InterPro" id="IPR053879">
    <property type="entry name" value="HYDIN_VesB_CFA65-like_Ig"/>
</dbReference>
<dbReference type="InterPro" id="IPR013783">
    <property type="entry name" value="Ig-like_fold"/>
</dbReference>
<keyword evidence="5" id="KW-0966">Cell projection</keyword>
<reference evidence="9 10" key="1">
    <citation type="submission" date="2017-06" db="EMBL/GenBank/DDBJ databases">
        <title>Novel microbial phyla capable of carbon fixation and sulfur reduction in deep-sea sediments.</title>
        <authorList>
            <person name="Huang J."/>
            <person name="Baker B."/>
            <person name="Wang Y."/>
        </authorList>
    </citation>
    <scope>NUCLEOTIDE SEQUENCE [LARGE SCALE GENOMIC DNA]</scope>
    <source>
        <strain evidence="9">B3_LCP</strain>
    </source>
</reference>
<evidence type="ECO:0000256" key="6">
    <source>
        <dbReference type="SAM" id="SignalP"/>
    </source>
</evidence>
<evidence type="ECO:0000256" key="2">
    <source>
        <dbReference type="ARBA" id="ARBA00004496"/>
    </source>
</evidence>
<dbReference type="Pfam" id="PF22544">
    <property type="entry name" value="HYDIN_VesB_CFA65-like_Ig"/>
    <property type="match status" value="1"/>
</dbReference>
<name>A0A532V0T9_UNCL8</name>
<evidence type="ECO:0000259" key="7">
    <source>
        <dbReference type="Pfam" id="PF18962"/>
    </source>
</evidence>
<dbReference type="Gene3D" id="2.60.40.10">
    <property type="entry name" value="Immunoglobulins"/>
    <property type="match status" value="1"/>
</dbReference>
<feature type="signal peptide" evidence="6">
    <location>
        <begin position="1"/>
        <end position="20"/>
    </location>
</feature>
<keyword evidence="3" id="KW-0963">Cytoplasm</keyword>
<dbReference type="Gene3D" id="2.60.40.4070">
    <property type="match status" value="1"/>
</dbReference>
<evidence type="ECO:0000256" key="5">
    <source>
        <dbReference type="ARBA" id="ARBA00023273"/>
    </source>
</evidence>
<dbReference type="SUPFAM" id="SSF51126">
    <property type="entry name" value="Pectin lyase-like"/>
    <property type="match status" value="1"/>
</dbReference>
<evidence type="ECO:0000256" key="4">
    <source>
        <dbReference type="ARBA" id="ARBA00023069"/>
    </source>
</evidence>
<protein>
    <submittedName>
        <fullName evidence="9">Uncharacterized protein</fullName>
    </submittedName>
</protein>
<dbReference type="InterPro" id="IPR026444">
    <property type="entry name" value="Secre_tail"/>
</dbReference>